<reference evidence="12 13" key="1">
    <citation type="submission" date="2019-09" db="EMBL/GenBank/DDBJ databases">
        <title>Bird 10,000 Genomes (B10K) Project - Family phase.</title>
        <authorList>
            <person name="Zhang G."/>
        </authorList>
    </citation>
    <scope>NUCLEOTIDE SEQUENCE [LARGE SCALE GENOMIC DNA]</scope>
    <source>
        <strain evidence="12">B10K-DU-008-62</strain>
        <tissue evidence="12">Mixed tissue sample</tissue>
    </source>
</reference>
<keyword evidence="3" id="KW-0808">Transferase</keyword>
<keyword evidence="8" id="KW-0804">Transcription</keyword>
<dbReference type="InterPro" id="IPR001841">
    <property type="entry name" value="Znf_RING"/>
</dbReference>
<dbReference type="GO" id="GO:0061630">
    <property type="term" value="F:ubiquitin protein ligase activity"/>
    <property type="evidence" value="ECO:0007669"/>
    <property type="project" value="UniProtKB-EC"/>
</dbReference>
<evidence type="ECO:0000256" key="3">
    <source>
        <dbReference type="ARBA" id="ARBA00022679"/>
    </source>
</evidence>
<dbReference type="EC" id="2.3.2.27" evidence="2"/>
<keyword evidence="4" id="KW-0479">Metal-binding</keyword>
<feature type="non-terminal residue" evidence="12">
    <location>
        <position position="318"/>
    </location>
</feature>
<sequence length="318" mass="34913">MAPESKWSCPICCTAGRSITFVQPCQHHFCLGCILRWAKRATICPVCRTAMEKIKFSVRGPDDYLEHFITPPTRPSVVRIQAGRATGCLDNGSPHGPVASPPSLPQGMPFLEEQGAASTEAGATRGGLLPEVWAELFQHHQHLLYLVVPWLHQQLQAIYEERWWLVTAAEALILQALCYYGLDEEAVLQWVQPGLEEHAALLVHGLINVILDQCSKEDRRQLSSHTAREEDNSLVAGPRPFTSQAALRGGPGRPPSAPGPAQQQQPQEEPGQAAVAGPSAPGGVRDRSPGGSWRRLTRSVPSPQDPAQPCKRPPRRWR</sequence>
<dbReference type="GO" id="GO:0008270">
    <property type="term" value="F:zinc ion binding"/>
    <property type="evidence" value="ECO:0007669"/>
    <property type="project" value="UniProtKB-KW"/>
</dbReference>
<dbReference type="Gene3D" id="3.30.40.10">
    <property type="entry name" value="Zinc/RING finger domain, C3HC4 (zinc finger)"/>
    <property type="match status" value="1"/>
</dbReference>
<keyword evidence="12" id="KW-0436">Ligase</keyword>
<gene>
    <name evidence="12" type="primary">Topors</name>
    <name evidence="12" type="ORF">CHOACU_R13140</name>
</gene>
<feature type="region of interest" description="Disordered" evidence="10">
    <location>
        <begin position="221"/>
        <end position="318"/>
    </location>
</feature>
<dbReference type="EMBL" id="VXAQ01001561">
    <property type="protein sequence ID" value="NXL66245.1"/>
    <property type="molecule type" value="Genomic_DNA"/>
</dbReference>
<evidence type="ECO:0000256" key="8">
    <source>
        <dbReference type="ARBA" id="ARBA00023163"/>
    </source>
</evidence>
<evidence type="ECO:0000256" key="5">
    <source>
        <dbReference type="ARBA" id="ARBA00022771"/>
    </source>
</evidence>
<dbReference type="SMART" id="SM00184">
    <property type="entry name" value="RING"/>
    <property type="match status" value="1"/>
</dbReference>
<dbReference type="InterPro" id="IPR013083">
    <property type="entry name" value="Znf_RING/FYVE/PHD"/>
</dbReference>
<dbReference type="PROSITE" id="PS50089">
    <property type="entry name" value="ZF_RING_2"/>
    <property type="match status" value="1"/>
</dbReference>
<evidence type="ECO:0000256" key="10">
    <source>
        <dbReference type="SAM" id="MobiDB-lite"/>
    </source>
</evidence>
<evidence type="ECO:0000256" key="4">
    <source>
        <dbReference type="ARBA" id="ARBA00022723"/>
    </source>
</evidence>
<keyword evidence="7" id="KW-0805">Transcription regulation</keyword>
<feature type="compositionally biased region" description="Low complexity" evidence="10">
    <location>
        <begin position="259"/>
        <end position="283"/>
    </location>
</feature>
<evidence type="ECO:0000256" key="2">
    <source>
        <dbReference type="ARBA" id="ARBA00012483"/>
    </source>
</evidence>
<evidence type="ECO:0000259" key="11">
    <source>
        <dbReference type="PROSITE" id="PS50089"/>
    </source>
</evidence>
<dbReference type="OrthoDB" id="21204at2759"/>
<feature type="compositionally biased region" description="Basic and acidic residues" evidence="10">
    <location>
        <begin position="221"/>
        <end position="231"/>
    </location>
</feature>
<dbReference type="GO" id="GO:0000209">
    <property type="term" value="P:protein polyubiquitination"/>
    <property type="evidence" value="ECO:0007669"/>
    <property type="project" value="TreeGrafter"/>
</dbReference>
<protein>
    <recommendedName>
        <fullName evidence="2">RING-type E3 ubiquitin transferase</fullName>
        <ecNumber evidence="2">2.3.2.27</ecNumber>
    </recommendedName>
</protein>
<dbReference type="InterPro" id="IPR017907">
    <property type="entry name" value="Znf_RING_CS"/>
</dbReference>
<evidence type="ECO:0000256" key="7">
    <source>
        <dbReference type="ARBA" id="ARBA00023015"/>
    </source>
</evidence>
<evidence type="ECO:0000256" key="1">
    <source>
        <dbReference type="ARBA" id="ARBA00000900"/>
    </source>
</evidence>
<evidence type="ECO:0000313" key="13">
    <source>
        <dbReference type="Proteomes" id="UP000568556"/>
    </source>
</evidence>
<accession>A0A7L0UH41</accession>
<feature type="domain" description="RING-type" evidence="11">
    <location>
        <begin position="9"/>
        <end position="48"/>
    </location>
</feature>
<dbReference type="PANTHER" id="PTHR46077:SF1">
    <property type="entry name" value="TOP1 BINDING ARGININE_SERINE RICH PROTEIN, E3 UBIQUITIN LIGASE"/>
    <property type="match status" value="1"/>
</dbReference>
<dbReference type="Proteomes" id="UP000568556">
    <property type="component" value="Unassembled WGS sequence"/>
</dbReference>
<dbReference type="Pfam" id="PF13639">
    <property type="entry name" value="zf-RING_2"/>
    <property type="match status" value="1"/>
</dbReference>
<dbReference type="PROSITE" id="PS00518">
    <property type="entry name" value="ZF_RING_1"/>
    <property type="match status" value="1"/>
</dbReference>
<dbReference type="PANTHER" id="PTHR46077">
    <property type="entry name" value="E3 UBIQUITIN-PROTEIN LIGASE TOPORS"/>
    <property type="match status" value="1"/>
</dbReference>
<dbReference type="SUPFAM" id="SSF57850">
    <property type="entry name" value="RING/U-box"/>
    <property type="match status" value="1"/>
</dbReference>
<dbReference type="GO" id="GO:0016874">
    <property type="term" value="F:ligase activity"/>
    <property type="evidence" value="ECO:0007669"/>
    <property type="project" value="UniProtKB-KW"/>
</dbReference>
<keyword evidence="5 9" id="KW-0863">Zinc-finger</keyword>
<dbReference type="AlphaFoldDB" id="A0A7L0UH41"/>
<evidence type="ECO:0000256" key="6">
    <source>
        <dbReference type="ARBA" id="ARBA00022833"/>
    </source>
</evidence>
<evidence type="ECO:0000313" key="12">
    <source>
        <dbReference type="EMBL" id="NXL66245.1"/>
    </source>
</evidence>
<evidence type="ECO:0000256" key="9">
    <source>
        <dbReference type="PROSITE-ProRule" id="PRU00175"/>
    </source>
</evidence>
<organism evidence="12 13">
    <name type="scientific">Chordeiles acutipennis</name>
    <name type="common">Lesser nighthawk</name>
    <name type="synonym">Caprimulgus acutipennis</name>
    <dbReference type="NCBI Taxonomy" id="118183"/>
    <lineage>
        <taxon>Eukaryota</taxon>
        <taxon>Metazoa</taxon>
        <taxon>Chordata</taxon>
        <taxon>Craniata</taxon>
        <taxon>Vertebrata</taxon>
        <taxon>Euteleostomi</taxon>
        <taxon>Archelosauria</taxon>
        <taxon>Archosauria</taxon>
        <taxon>Dinosauria</taxon>
        <taxon>Saurischia</taxon>
        <taxon>Theropoda</taxon>
        <taxon>Coelurosauria</taxon>
        <taxon>Aves</taxon>
        <taxon>Neognathae</taxon>
        <taxon>Neoaves</taxon>
        <taxon>Strisores</taxon>
        <taxon>Caprimulgiformes</taxon>
        <taxon>Caprimulgidae</taxon>
        <taxon>Chordeilinae</taxon>
        <taxon>Chordeiles</taxon>
    </lineage>
</organism>
<comment type="catalytic activity">
    <reaction evidence="1">
        <text>S-ubiquitinyl-[E2 ubiquitin-conjugating enzyme]-L-cysteine + [acceptor protein]-L-lysine = [E2 ubiquitin-conjugating enzyme]-L-cysteine + N(6)-ubiquitinyl-[acceptor protein]-L-lysine.</text>
        <dbReference type="EC" id="2.3.2.27"/>
    </reaction>
</comment>
<comment type="caution">
    <text evidence="12">The sequence shown here is derived from an EMBL/GenBank/DDBJ whole genome shotgun (WGS) entry which is preliminary data.</text>
</comment>
<dbReference type="GO" id="GO:0006513">
    <property type="term" value="P:protein monoubiquitination"/>
    <property type="evidence" value="ECO:0007669"/>
    <property type="project" value="TreeGrafter"/>
</dbReference>
<keyword evidence="6" id="KW-0862">Zinc</keyword>
<keyword evidence="13" id="KW-1185">Reference proteome</keyword>
<proteinExistence type="predicted"/>
<name>A0A7L0UH41_CHOAC</name>
<feature type="non-terminal residue" evidence="12">
    <location>
        <position position="1"/>
    </location>
</feature>